<dbReference type="InterPro" id="IPR018062">
    <property type="entry name" value="HTH_AraC-typ_CS"/>
</dbReference>
<evidence type="ECO:0000313" key="6">
    <source>
        <dbReference type="Proteomes" id="UP000186058"/>
    </source>
</evidence>
<organism evidence="5 6">
    <name type="scientific">Paenibacillus helianthi</name>
    <dbReference type="NCBI Taxonomy" id="1349432"/>
    <lineage>
        <taxon>Bacteria</taxon>
        <taxon>Bacillati</taxon>
        <taxon>Bacillota</taxon>
        <taxon>Bacilli</taxon>
        <taxon>Bacillales</taxon>
        <taxon>Paenibacillaceae</taxon>
        <taxon>Paenibacillus</taxon>
    </lineage>
</organism>
<dbReference type="InterPro" id="IPR029441">
    <property type="entry name" value="Cass2"/>
</dbReference>
<dbReference type="InterPro" id="IPR018060">
    <property type="entry name" value="HTH_AraC"/>
</dbReference>
<accession>A0ABX3EXD4</accession>
<keyword evidence="1" id="KW-0805">Transcription regulation</keyword>
<dbReference type="SUPFAM" id="SSF46689">
    <property type="entry name" value="Homeodomain-like"/>
    <property type="match status" value="2"/>
</dbReference>
<dbReference type="Pfam" id="PF14526">
    <property type="entry name" value="Cass2"/>
    <property type="match status" value="1"/>
</dbReference>
<dbReference type="Pfam" id="PF12833">
    <property type="entry name" value="HTH_18"/>
    <property type="match status" value="1"/>
</dbReference>
<dbReference type="InterPro" id="IPR011256">
    <property type="entry name" value="Reg_factor_effector_dom_sf"/>
</dbReference>
<keyword evidence="6" id="KW-1185">Reference proteome</keyword>
<dbReference type="PANTHER" id="PTHR47504">
    <property type="entry name" value="RIGHT ORIGIN-BINDING PROTEIN"/>
    <property type="match status" value="1"/>
</dbReference>
<reference evidence="5 6" key="1">
    <citation type="submission" date="2016-03" db="EMBL/GenBank/DDBJ databases">
        <authorList>
            <person name="Sant'Anna F.H."/>
            <person name="Ambrosini A."/>
            <person name="Souza R."/>
            <person name="Bach E."/>
            <person name="Fernandes G."/>
            <person name="Balsanelli E."/>
            <person name="Baura V.A."/>
            <person name="Souza E.M."/>
            <person name="Passaglia L."/>
        </authorList>
    </citation>
    <scope>NUCLEOTIDE SEQUENCE [LARGE SCALE GENOMIC DNA]</scope>
    <source>
        <strain evidence="5 6">P26E</strain>
    </source>
</reference>
<evidence type="ECO:0000256" key="1">
    <source>
        <dbReference type="ARBA" id="ARBA00023015"/>
    </source>
</evidence>
<keyword evidence="3" id="KW-0804">Transcription</keyword>
<dbReference type="RefSeq" id="WP_074106457.1">
    <property type="nucleotide sequence ID" value="NZ_LVWI01000001.1"/>
</dbReference>
<dbReference type="Gene3D" id="1.10.10.60">
    <property type="entry name" value="Homeodomain-like"/>
    <property type="match status" value="2"/>
</dbReference>
<evidence type="ECO:0000259" key="4">
    <source>
        <dbReference type="PROSITE" id="PS01124"/>
    </source>
</evidence>
<dbReference type="EMBL" id="LVWI01000001">
    <property type="protein sequence ID" value="OKP91916.1"/>
    <property type="molecule type" value="Genomic_DNA"/>
</dbReference>
<evidence type="ECO:0000256" key="2">
    <source>
        <dbReference type="ARBA" id="ARBA00023125"/>
    </source>
</evidence>
<dbReference type="InterPro" id="IPR010499">
    <property type="entry name" value="AraC_E-bd"/>
</dbReference>
<dbReference type="InterPro" id="IPR009057">
    <property type="entry name" value="Homeodomain-like_sf"/>
</dbReference>
<dbReference type="SMART" id="SM00342">
    <property type="entry name" value="HTH_ARAC"/>
    <property type="match status" value="1"/>
</dbReference>
<proteinExistence type="predicted"/>
<evidence type="ECO:0000256" key="3">
    <source>
        <dbReference type="ARBA" id="ARBA00023163"/>
    </source>
</evidence>
<dbReference type="Proteomes" id="UP000186058">
    <property type="component" value="Unassembled WGS sequence"/>
</dbReference>
<dbReference type="SUPFAM" id="SSF55136">
    <property type="entry name" value="Probable bacterial effector-binding domain"/>
    <property type="match status" value="1"/>
</dbReference>
<dbReference type="SMART" id="SM00871">
    <property type="entry name" value="AraC_E_bind"/>
    <property type="match status" value="1"/>
</dbReference>
<dbReference type="Gene3D" id="3.20.80.10">
    <property type="entry name" value="Regulatory factor, effector binding domain"/>
    <property type="match status" value="1"/>
</dbReference>
<comment type="caution">
    <text evidence="5">The sequence shown here is derived from an EMBL/GenBank/DDBJ whole genome shotgun (WGS) entry which is preliminary data.</text>
</comment>
<dbReference type="PROSITE" id="PS00041">
    <property type="entry name" value="HTH_ARAC_FAMILY_1"/>
    <property type="match status" value="1"/>
</dbReference>
<gene>
    <name evidence="5" type="ORF">A3844_02030</name>
</gene>
<keyword evidence="2" id="KW-0238">DNA-binding</keyword>
<name>A0ABX3EXD4_9BACL</name>
<dbReference type="PROSITE" id="PS01124">
    <property type="entry name" value="HTH_ARAC_FAMILY_2"/>
    <property type="match status" value="1"/>
</dbReference>
<evidence type="ECO:0000313" key="5">
    <source>
        <dbReference type="EMBL" id="OKP91916.1"/>
    </source>
</evidence>
<dbReference type="InterPro" id="IPR050959">
    <property type="entry name" value="MarA-like"/>
</dbReference>
<sequence>MSYYHRIQLSLDYIEDHLQDELRIAEIAGKACFSPFHFQRMFLAVSGFTVHEYIRKRRLTEAAKLLRHTSESVLQISLACQYQSQEAFTRAFQSYAGVTPGKYRKSLDLTTESQHKINFLELQKNTEGDVERMDKPTMIQLDDTPIIGYRYKTSLNGDGHYADIPGFYDDFGRNGRFMPIPDKISTGMSYGISCDYQDNGDFSFIVGEAVTESAELPDGNYTHLVLPAGKYVMFKAYGPASLTATTRNYIYGTWLPNSGYERREGPDFEITDVVNYSCPYHLRITIYIPVD</sequence>
<feature type="domain" description="HTH araC/xylS-type" evidence="4">
    <location>
        <begin position="8"/>
        <end position="106"/>
    </location>
</feature>
<protein>
    <submittedName>
        <fullName evidence="5">Transcriptional regulator</fullName>
    </submittedName>
</protein>
<dbReference type="PANTHER" id="PTHR47504:SF5">
    <property type="entry name" value="RIGHT ORIGIN-BINDING PROTEIN"/>
    <property type="match status" value="1"/>
</dbReference>